<keyword evidence="2" id="KW-1185">Reference proteome</keyword>
<comment type="caution">
    <text evidence="1">The sequence shown here is derived from an EMBL/GenBank/DDBJ whole genome shotgun (WGS) entry which is preliminary data.</text>
</comment>
<dbReference type="EMBL" id="JALJOU010000083">
    <property type="protein sequence ID" value="KAK9822834.1"/>
    <property type="molecule type" value="Genomic_DNA"/>
</dbReference>
<reference evidence="1 2" key="1">
    <citation type="journal article" date="2024" name="Nat. Commun.">
        <title>Phylogenomics reveals the evolutionary origins of lichenization in chlorophyte algae.</title>
        <authorList>
            <person name="Puginier C."/>
            <person name="Libourel C."/>
            <person name="Otte J."/>
            <person name="Skaloud P."/>
            <person name="Haon M."/>
            <person name="Grisel S."/>
            <person name="Petersen M."/>
            <person name="Berrin J.G."/>
            <person name="Delaux P.M."/>
            <person name="Dal Grande F."/>
            <person name="Keller J."/>
        </authorList>
    </citation>
    <scope>NUCLEOTIDE SEQUENCE [LARGE SCALE GENOMIC DNA]</scope>
    <source>
        <strain evidence="1 2">SAG 245.80</strain>
    </source>
</reference>
<accession>A0AAW1QMU9</accession>
<organism evidence="1 2">
    <name type="scientific">Elliptochloris bilobata</name>
    <dbReference type="NCBI Taxonomy" id="381761"/>
    <lineage>
        <taxon>Eukaryota</taxon>
        <taxon>Viridiplantae</taxon>
        <taxon>Chlorophyta</taxon>
        <taxon>core chlorophytes</taxon>
        <taxon>Trebouxiophyceae</taxon>
        <taxon>Trebouxiophyceae incertae sedis</taxon>
        <taxon>Elliptochloris clade</taxon>
        <taxon>Elliptochloris</taxon>
    </lineage>
</organism>
<dbReference type="AlphaFoldDB" id="A0AAW1QMU9"/>
<proteinExistence type="predicted"/>
<dbReference type="Proteomes" id="UP001445335">
    <property type="component" value="Unassembled WGS sequence"/>
</dbReference>
<protein>
    <submittedName>
        <fullName evidence="1">Uncharacterized protein</fullName>
    </submittedName>
</protein>
<sequence length="163" mass="17075">MPARSEPIHVFGPNARALHLKTAPRREDNEPVERAEAEIQAILQAGASRSPSMTSWLGVSPPTRVGAANALVQDNNWRSNAHRCSHSNLQALREIDARLLFSSPEFGLLGTSAESGGTGTAFAAPGSRSAGTASSCQATSGRYAAGQFRASTPLSCQMGFPVA</sequence>
<evidence type="ECO:0000313" key="1">
    <source>
        <dbReference type="EMBL" id="KAK9822834.1"/>
    </source>
</evidence>
<evidence type="ECO:0000313" key="2">
    <source>
        <dbReference type="Proteomes" id="UP001445335"/>
    </source>
</evidence>
<name>A0AAW1QMU9_9CHLO</name>
<gene>
    <name evidence="1" type="ORF">WJX81_008481</name>
</gene>